<evidence type="ECO:0000313" key="1">
    <source>
        <dbReference type="EMBL" id="TGX83476.1"/>
    </source>
</evidence>
<gene>
    <name evidence="1" type="ORF">E5358_02175</name>
</gene>
<name>A0AC61QSR1_9BACT</name>
<evidence type="ECO:0000313" key="2">
    <source>
        <dbReference type="Proteomes" id="UP000308886"/>
    </source>
</evidence>
<dbReference type="Proteomes" id="UP000308886">
    <property type="component" value="Unassembled WGS sequence"/>
</dbReference>
<proteinExistence type="predicted"/>
<reference evidence="1" key="1">
    <citation type="submission" date="2019-04" db="EMBL/GenBank/DDBJ databases">
        <title>Microbes associate with the intestines of laboratory mice.</title>
        <authorList>
            <person name="Navarre W."/>
            <person name="Wong E."/>
            <person name="Huang K."/>
            <person name="Tropini C."/>
            <person name="Ng K."/>
            <person name="Yu B."/>
        </authorList>
    </citation>
    <scope>NUCLEOTIDE SEQUENCE</scope>
    <source>
        <strain evidence="1">NM73_A23</strain>
    </source>
</reference>
<keyword evidence="2" id="KW-1185">Reference proteome</keyword>
<sequence>MAKKLNTNSNPYIIIYSIVLVVIVAFCLAFVYSSLKEQQDKNVALDVKKQVLATLDIREFADDADAEAQYKNIVIMTDTVDAETKSIIYTCKLNGEYKYILSVKGMGLWGPIWGYVALNADKQTVYGAYFNHESETAGLGAEIKDSKKWQDQFKGKKAIVDGEVKLGVKKPTDIKPEEKDFTVDGVTGATLTCNGVDLMFKESFKKYSDFLNLKN</sequence>
<comment type="caution">
    <text evidence="1">The sequence shown here is derived from an EMBL/GenBank/DDBJ whole genome shotgun (WGS) entry which is preliminary data.</text>
</comment>
<accession>A0AC61QSR1</accession>
<organism evidence="1 2">
    <name type="scientific">Palleniella muris</name>
    <dbReference type="NCBI Taxonomy" id="3038145"/>
    <lineage>
        <taxon>Bacteria</taxon>
        <taxon>Pseudomonadati</taxon>
        <taxon>Bacteroidota</taxon>
        <taxon>Bacteroidia</taxon>
        <taxon>Bacteroidales</taxon>
        <taxon>Prevotellaceae</taxon>
        <taxon>Palleniella</taxon>
    </lineage>
</organism>
<dbReference type="EMBL" id="SRZC01000003">
    <property type="protein sequence ID" value="TGX83476.1"/>
    <property type="molecule type" value="Genomic_DNA"/>
</dbReference>
<protein>
    <submittedName>
        <fullName evidence="1">FMN-binding protein</fullName>
    </submittedName>
</protein>